<evidence type="ECO:0000313" key="2">
    <source>
        <dbReference type="EMBL" id="QNP47767.1"/>
    </source>
</evidence>
<feature type="signal peptide" evidence="1">
    <location>
        <begin position="1"/>
        <end position="43"/>
    </location>
</feature>
<accession>A0A7H0GHK1</accession>
<keyword evidence="1" id="KW-0732">Signal</keyword>
<dbReference type="AlphaFoldDB" id="A0A7H0GHK1"/>
<keyword evidence="3" id="KW-1185">Reference proteome</keyword>
<dbReference type="KEGG" id="daer:H9K75_16545"/>
<name>A0A7H0GHK1_9BURK</name>
<organism evidence="2 3">
    <name type="scientific">Diaphorobacter aerolatus</name>
    <dbReference type="NCBI Taxonomy" id="1288495"/>
    <lineage>
        <taxon>Bacteria</taxon>
        <taxon>Pseudomonadati</taxon>
        <taxon>Pseudomonadota</taxon>
        <taxon>Betaproteobacteria</taxon>
        <taxon>Burkholderiales</taxon>
        <taxon>Comamonadaceae</taxon>
        <taxon>Diaphorobacter</taxon>
    </lineage>
</organism>
<evidence type="ECO:0000256" key="1">
    <source>
        <dbReference type="SAM" id="SignalP"/>
    </source>
</evidence>
<protein>
    <submittedName>
        <fullName evidence="2">Uncharacterized protein</fullName>
    </submittedName>
</protein>
<reference evidence="2 3" key="1">
    <citation type="submission" date="2020-08" db="EMBL/GenBank/DDBJ databases">
        <title>Genome sequence of Diaphorobacter aerolatus KACC 16536T.</title>
        <authorList>
            <person name="Hyun D.-W."/>
            <person name="Bae J.-W."/>
        </authorList>
    </citation>
    <scope>NUCLEOTIDE SEQUENCE [LARGE SCALE GENOMIC DNA]</scope>
    <source>
        <strain evidence="2 3">KACC 16536</strain>
    </source>
</reference>
<sequence>MNTMNRCNKPSFPRTFPTLARQFASASVCAVMLTLGTVTPLLAQTQAMEQAVPRNFPPSSQRGDLVVKSSVEAVVEGKDYRLAPGLRIFNQQNQLVFAHSVVGQKLDVRYVVEPSTGMLLNVWILTKNELAKEPKRGWFR</sequence>
<feature type="chain" id="PRO_5028910341" evidence="1">
    <location>
        <begin position="44"/>
        <end position="140"/>
    </location>
</feature>
<evidence type="ECO:0000313" key="3">
    <source>
        <dbReference type="Proteomes" id="UP000516028"/>
    </source>
</evidence>
<dbReference type="EMBL" id="CP060783">
    <property type="protein sequence ID" value="QNP47767.1"/>
    <property type="molecule type" value="Genomic_DNA"/>
</dbReference>
<dbReference type="Proteomes" id="UP000516028">
    <property type="component" value="Chromosome"/>
</dbReference>
<gene>
    <name evidence="2" type="ORF">H9K75_16545</name>
</gene>
<proteinExistence type="predicted"/>